<dbReference type="GO" id="GO:0009443">
    <property type="term" value="P:pyridoxal 5'-phosphate salvage"/>
    <property type="evidence" value="ECO:0007669"/>
    <property type="project" value="InterPro"/>
</dbReference>
<accession>A0A6T6LRF9</accession>
<evidence type="ECO:0000256" key="3">
    <source>
        <dbReference type="ARBA" id="ARBA00022679"/>
    </source>
</evidence>
<evidence type="ECO:0000256" key="5">
    <source>
        <dbReference type="ARBA" id="ARBA00022777"/>
    </source>
</evidence>
<dbReference type="NCBIfam" id="TIGR00687">
    <property type="entry name" value="pyridox_kin"/>
    <property type="match status" value="1"/>
</dbReference>
<dbReference type="InterPro" id="IPR004625">
    <property type="entry name" value="PyrdxlKinase"/>
</dbReference>
<name>A0A6T6LRF9_9RHOD</name>
<keyword evidence="5" id="KW-0418">Kinase</keyword>
<proteinExistence type="inferred from homology"/>
<keyword evidence="3" id="KW-0808">Transferase</keyword>
<protein>
    <recommendedName>
        <fullName evidence="2">pyridoxal kinase</fullName>
        <ecNumber evidence="2">2.7.1.35</ecNumber>
    </recommendedName>
</protein>
<evidence type="ECO:0000256" key="1">
    <source>
        <dbReference type="ARBA" id="ARBA00008805"/>
    </source>
</evidence>
<feature type="domain" description="Pyridoxamine kinase/Phosphomethylpyrimidine kinase" evidence="7">
    <location>
        <begin position="102"/>
        <end position="277"/>
    </location>
</feature>
<keyword evidence="4" id="KW-0547">Nucleotide-binding</keyword>
<dbReference type="InterPro" id="IPR029056">
    <property type="entry name" value="Ribokinase-like"/>
</dbReference>
<sequence length="312" mass="33892">MSSIGDGARVLSIQSHVVSGYVGNKSAVFPLQLLGFEVDVLNSVQFSNHTGYTNKWKGTVVSGEQLLDLISGLNENQLLNETTHLLTGYIGSESFLKSVVQVDELLLALNPNRTYVCDPVLGDHGALYVPKELIEIYISELIHRASILTPNAFELELLSKQNIRSESDVISACCKLHLSHKIPNIVVTSVDNIDGVHDGTLRIYSSSLNSETNEQNLTIFEVAKLPGAFTGSGDVSAALILAHSYSNSESLANATEFAMASVNAILKRTHESKRGSGLCKNPELKLIQSAHDIIHPPQHTITKISSNSYELK</sequence>
<dbReference type="InterPro" id="IPR013749">
    <property type="entry name" value="PM/HMP-P_kinase-1"/>
</dbReference>
<keyword evidence="6" id="KW-0067">ATP-binding</keyword>
<evidence type="ECO:0000256" key="6">
    <source>
        <dbReference type="ARBA" id="ARBA00022840"/>
    </source>
</evidence>
<dbReference type="CDD" id="cd01173">
    <property type="entry name" value="pyridoxal_pyridoxamine_kinase"/>
    <property type="match status" value="1"/>
</dbReference>
<gene>
    <name evidence="8" type="ORF">TOLI1172_LOCUS1508</name>
    <name evidence="9" type="ORF">TOLI1172_LOCUS1509</name>
</gene>
<dbReference type="EC" id="2.7.1.35" evidence="2"/>
<reference evidence="8" key="1">
    <citation type="submission" date="2021-01" db="EMBL/GenBank/DDBJ databases">
        <authorList>
            <person name="Corre E."/>
            <person name="Pelletier E."/>
            <person name="Niang G."/>
            <person name="Scheremetjew M."/>
            <person name="Finn R."/>
            <person name="Kale V."/>
            <person name="Holt S."/>
            <person name="Cochrane G."/>
            <person name="Meng A."/>
            <person name="Brown T."/>
            <person name="Cohen L."/>
        </authorList>
    </citation>
    <scope>NUCLEOTIDE SEQUENCE</scope>
    <source>
        <strain evidence="8">CCMP3278</strain>
    </source>
</reference>
<dbReference type="EMBL" id="HBFP01002084">
    <property type="protein sequence ID" value="CAD8817120.1"/>
    <property type="molecule type" value="Transcribed_RNA"/>
</dbReference>
<dbReference type="Gene3D" id="3.40.1190.20">
    <property type="match status" value="1"/>
</dbReference>
<evidence type="ECO:0000313" key="8">
    <source>
        <dbReference type="EMBL" id="CAD8817120.1"/>
    </source>
</evidence>
<dbReference type="GO" id="GO:0008478">
    <property type="term" value="F:pyridoxal kinase activity"/>
    <property type="evidence" value="ECO:0007669"/>
    <property type="project" value="UniProtKB-EC"/>
</dbReference>
<evidence type="ECO:0000256" key="2">
    <source>
        <dbReference type="ARBA" id="ARBA00012104"/>
    </source>
</evidence>
<dbReference type="GO" id="GO:0005829">
    <property type="term" value="C:cytosol"/>
    <property type="evidence" value="ECO:0007669"/>
    <property type="project" value="TreeGrafter"/>
</dbReference>
<evidence type="ECO:0000313" key="9">
    <source>
        <dbReference type="EMBL" id="CAD8817121.1"/>
    </source>
</evidence>
<dbReference type="GO" id="GO:0005524">
    <property type="term" value="F:ATP binding"/>
    <property type="evidence" value="ECO:0007669"/>
    <property type="project" value="UniProtKB-KW"/>
</dbReference>
<dbReference type="Pfam" id="PF08543">
    <property type="entry name" value="Phos_pyr_kin"/>
    <property type="match status" value="1"/>
</dbReference>
<dbReference type="PANTHER" id="PTHR10534">
    <property type="entry name" value="PYRIDOXAL KINASE"/>
    <property type="match status" value="1"/>
</dbReference>
<evidence type="ECO:0000259" key="7">
    <source>
        <dbReference type="Pfam" id="PF08543"/>
    </source>
</evidence>
<evidence type="ECO:0000256" key="4">
    <source>
        <dbReference type="ARBA" id="ARBA00022741"/>
    </source>
</evidence>
<comment type="similarity">
    <text evidence="1">Belongs to the pyridoxine kinase family.</text>
</comment>
<dbReference type="SUPFAM" id="SSF53613">
    <property type="entry name" value="Ribokinase-like"/>
    <property type="match status" value="1"/>
</dbReference>
<dbReference type="PANTHER" id="PTHR10534:SF2">
    <property type="entry name" value="PYRIDOXAL KINASE"/>
    <property type="match status" value="1"/>
</dbReference>
<dbReference type="AlphaFoldDB" id="A0A6T6LRF9"/>
<dbReference type="EMBL" id="HBFP01002085">
    <property type="protein sequence ID" value="CAD8817121.1"/>
    <property type="molecule type" value="Transcribed_RNA"/>
</dbReference>
<organism evidence="8">
    <name type="scientific">Timspurckia oligopyrenoides</name>
    <dbReference type="NCBI Taxonomy" id="708627"/>
    <lineage>
        <taxon>Eukaryota</taxon>
        <taxon>Rhodophyta</taxon>
        <taxon>Bangiophyceae</taxon>
        <taxon>Porphyridiales</taxon>
        <taxon>Porphyridiaceae</taxon>
        <taxon>Timspurckia</taxon>
    </lineage>
</organism>